<keyword evidence="2" id="KW-1185">Reference proteome</keyword>
<evidence type="ECO:0000313" key="2">
    <source>
        <dbReference type="Proteomes" id="UP000265520"/>
    </source>
</evidence>
<reference evidence="1 2" key="1">
    <citation type="journal article" date="2018" name="Front. Plant Sci.">
        <title>Red Clover (Trifolium pratense) and Zigzag Clover (T. medium) - A Picture of Genomic Similarities and Differences.</title>
        <authorList>
            <person name="Dluhosova J."/>
            <person name="Istvanek J."/>
            <person name="Nedelnik J."/>
            <person name="Repkova J."/>
        </authorList>
    </citation>
    <scope>NUCLEOTIDE SEQUENCE [LARGE SCALE GENOMIC DNA]</scope>
    <source>
        <strain evidence="2">cv. 10/8</strain>
        <tissue evidence="1">Leaf</tissue>
    </source>
</reference>
<name>A0A392VIT9_9FABA</name>
<sequence>MWSEVQFLTHAYGENSVGKGELILCAPQIPRRRLIIANGDGSFVPIS</sequence>
<dbReference type="AlphaFoldDB" id="A0A392VIT9"/>
<dbReference type="EMBL" id="LXQA011162213">
    <property type="protein sequence ID" value="MCI87279.1"/>
    <property type="molecule type" value="Genomic_DNA"/>
</dbReference>
<feature type="non-terminal residue" evidence="1">
    <location>
        <position position="47"/>
    </location>
</feature>
<proteinExistence type="predicted"/>
<accession>A0A392VIT9</accession>
<evidence type="ECO:0000313" key="1">
    <source>
        <dbReference type="EMBL" id="MCI87279.1"/>
    </source>
</evidence>
<comment type="caution">
    <text evidence="1">The sequence shown here is derived from an EMBL/GenBank/DDBJ whole genome shotgun (WGS) entry which is preliminary data.</text>
</comment>
<organism evidence="1 2">
    <name type="scientific">Trifolium medium</name>
    <dbReference type="NCBI Taxonomy" id="97028"/>
    <lineage>
        <taxon>Eukaryota</taxon>
        <taxon>Viridiplantae</taxon>
        <taxon>Streptophyta</taxon>
        <taxon>Embryophyta</taxon>
        <taxon>Tracheophyta</taxon>
        <taxon>Spermatophyta</taxon>
        <taxon>Magnoliopsida</taxon>
        <taxon>eudicotyledons</taxon>
        <taxon>Gunneridae</taxon>
        <taxon>Pentapetalae</taxon>
        <taxon>rosids</taxon>
        <taxon>fabids</taxon>
        <taxon>Fabales</taxon>
        <taxon>Fabaceae</taxon>
        <taxon>Papilionoideae</taxon>
        <taxon>50 kb inversion clade</taxon>
        <taxon>NPAAA clade</taxon>
        <taxon>Hologalegina</taxon>
        <taxon>IRL clade</taxon>
        <taxon>Trifolieae</taxon>
        <taxon>Trifolium</taxon>
    </lineage>
</organism>
<dbReference type="Proteomes" id="UP000265520">
    <property type="component" value="Unassembled WGS sequence"/>
</dbReference>
<protein>
    <submittedName>
        <fullName evidence="1">Uncharacterized protein</fullName>
    </submittedName>
</protein>